<dbReference type="Pfam" id="PF01602">
    <property type="entry name" value="Adaptin_N"/>
    <property type="match status" value="1"/>
</dbReference>
<dbReference type="InterPro" id="IPR026740">
    <property type="entry name" value="AP3_beta"/>
</dbReference>
<dbReference type="OMA" id="HFLVRST"/>
<feature type="region of interest" description="Disordered" evidence="6">
    <location>
        <begin position="751"/>
        <end position="818"/>
    </location>
</feature>
<feature type="domain" description="Clathrin/coatomer adaptor adaptin-like N-terminal" evidence="7">
    <location>
        <begin position="52"/>
        <end position="607"/>
    </location>
</feature>
<dbReference type="GO" id="GO:0006886">
    <property type="term" value="P:intracellular protein transport"/>
    <property type="evidence" value="ECO:0007669"/>
    <property type="project" value="InterPro"/>
</dbReference>
<accession>A0A1X2HWH8</accession>
<dbReference type="InParanoid" id="A0A1X2HWH8"/>
<proteinExistence type="inferred from homology"/>
<dbReference type="SUPFAM" id="SSF48371">
    <property type="entry name" value="ARM repeat"/>
    <property type="match status" value="1"/>
</dbReference>
<organism evidence="8 9">
    <name type="scientific">Syncephalastrum racemosum</name>
    <name type="common">Filamentous fungus</name>
    <dbReference type="NCBI Taxonomy" id="13706"/>
    <lineage>
        <taxon>Eukaryota</taxon>
        <taxon>Fungi</taxon>
        <taxon>Fungi incertae sedis</taxon>
        <taxon>Mucoromycota</taxon>
        <taxon>Mucoromycotina</taxon>
        <taxon>Mucoromycetes</taxon>
        <taxon>Mucorales</taxon>
        <taxon>Syncephalastraceae</taxon>
        <taxon>Syncephalastrum</taxon>
    </lineage>
</organism>
<dbReference type="EMBL" id="MCGN01000001">
    <property type="protein sequence ID" value="ORZ03824.1"/>
    <property type="molecule type" value="Genomic_DNA"/>
</dbReference>
<sequence>MEVSDYINKAMTFAENAAKLSQKMSQGLVDNARELGFPAAGDSSAQYFDTSEEKMRNIRRQLDAKNDREKLDGLKRLIAMISKGRDVSEFFPDVVKNVVSQNIEVRKLVYIYLLRYAEQEPDLALLSINSFQKDLSDKNQIIRAMALRVMSGIRVPVISPIVLLGIKKCSTDSSPYVRKAAAHAIPKCYSLDASQKEALVEVIATLLKDRSTITIGSAIMAFNEVCPHRYDLIHPCFRKLCGLLADCDEWGQMTILDVLLRYGRTQFLNPNPHGEDLSHEAPKDVTVRANDRPFYSDSDSSEQEEDLDEEEGIVQLDPDHELLFKSCMPLLQSRNSGVVLAVARLFYHLAPAFEAQKIAKPLVRLLRNHRELQYVVLKNIAVMASTRPYLFEPFMQQFYIRSAEAAFVRNTKLEILTSIATEANIYTLLNELQQYVKSPHKDFAAATIQAIGRCATTVSAGADKCLRLLMKLLHSSNELVVAESVIVVTRLLQSCTEERLRSVIALAKLLDTIAVPMARANIIWLIGQHVETLPKVGPDVLRQVAKNFSNETNISKLQTLTLSAKLVCLNPDNATLSTLNQYVLNLARYDTNYDVRDRARFLRALTMPHNGDKPGLDALKMYLKKILLSDKEPPVAEGAVQGAEYTIGSLSMLANQSLPDYEPLPDYPEEQPDTSVRDVPEMEGWSGSRTMVMEQQGFGSDSFESRYRNGSGVSTALSGIEATGFHSGSSNGMYNPVTKRKGGEYDLDAFYDESSDEYEGSSDEEEETSSEEDEEESSSEEESEEGSEEENDDEESEEESEEEESSDDEDARTKLVRK</sequence>
<feature type="region of interest" description="Disordered" evidence="6">
    <location>
        <begin position="288"/>
        <end position="310"/>
    </location>
</feature>
<evidence type="ECO:0000313" key="9">
    <source>
        <dbReference type="Proteomes" id="UP000242180"/>
    </source>
</evidence>
<dbReference type="Gene3D" id="1.25.10.10">
    <property type="entry name" value="Leucine-rich Repeat Variant"/>
    <property type="match status" value="1"/>
</dbReference>
<dbReference type="Proteomes" id="UP000242180">
    <property type="component" value="Unassembled WGS sequence"/>
</dbReference>
<dbReference type="GO" id="GO:0030123">
    <property type="term" value="C:AP-3 adaptor complex"/>
    <property type="evidence" value="ECO:0007669"/>
    <property type="project" value="InterPro"/>
</dbReference>
<keyword evidence="4" id="KW-0653">Protein transport</keyword>
<feature type="compositionally biased region" description="Acidic residues" evidence="6">
    <location>
        <begin position="299"/>
        <end position="310"/>
    </location>
</feature>
<evidence type="ECO:0000256" key="6">
    <source>
        <dbReference type="SAM" id="MobiDB-lite"/>
    </source>
</evidence>
<dbReference type="OrthoDB" id="10254310at2759"/>
<evidence type="ECO:0000313" key="8">
    <source>
        <dbReference type="EMBL" id="ORZ03824.1"/>
    </source>
</evidence>
<comment type="caution">
    <text evidence="8">The sequence shown here is derived from an EMBL/GenBank/DDBJ whole genome shotgun (WGS) entry which is preliminary data.</text>
</comment>
<dbReference type="STRING" id="13706.A0A1X2HWH8"/>
<gene>
    <name evidence="8" type="ORF">BCR43DRAFT_484049</name>
</gene>
<dbReference type="InterPro" id="IPR016024">
    <property type="entry name" value="ARM-type_fold"/>
</dbReference>
<keyword evidence="9" id="KW-1185">Reference proteome</keyword>
<dbReference type="AlphaFoldDB" id="A0A1X2HWH8"/>
<evidence type="ECO:0000256" key="4">
    <source>
        <dbReference type="ARBA" id="ARBA00022927"/>
    </source>
</evidence>
<dbReference type="PANTHER" id="PTHR11134">
    <property type="entry name" value="ADAPTOR COMPLEX SUBUNIT BETA FAMILY MEMBER"/>
    <property type="match status" value="1"/>
</dbReference>
<reference evidence="8 9" key="1">
    <citation type="submission" date="2016-07" db="EMBL/GenBank/DDBJ databases">
        <title>Pervasive Adenine N6-methylation of Active Genes in Fungi.</title>
        <authorList>
            <consortium name="DOE Joint Genome Institute"/>
            <person name="Mondo S.J."/>
            <person name="Dannebaum R.O."/>
            <person name="Kuo R.C."/>
            <person name="Labutti K."/>
            <person name="Haridas S."/>
            <person name="Kuo A."/>
            <person name="Salamov A."/>
            <person name="Ahrendt S.R."/>
            <person name="Lipzen A."/>
            <person name="Sullivan W."/>
            <person name="Andreopoulos W.B."/>
            <person name="Clum A."/>
            <person name="Lindquist E."/>
            <person name="Daum C."/>
            <person name="Ramamoorthy G.K."/>
            <person name="Gryganskyi A."/>
            <person name="Culley D."/>
            <person name="Magnuson J.K."/>
            <person name="James T.Y."/>
            <person name="O'Malley M.A."/>
            <person name="Stajich J.E."/>
            <person name="Spatafora J.W."/>
            <person name="Visel A."/>
            <person name="Grigoriev I.V."/>
        </authorList>
    </citation>
    <scope>NUCLEOTIDE SEQUENCE [LARGE SCALE GENOMIC DNA]</scope>
    <source>
        <strain evidence="8 9">NRRL 2496</strain>
    </source>
</reference>
<evidence type="ECO:0000259" key="7">
    <source>
        <dbReference type="Pfam" id="PF01602"/>
    </source>
</evidence>
<dbReference type="InterPro" id="IPR011989">
    <property type="entry name" value="ARM-like"/>
</dbReference>
<protein>
    <submittedName>
        <fullName evidence="8">Adaptin N terminal region-domain-containing protein</fullName>
    </submittedName>
</protein>
<dbReference type="InterPro" id="IPR026739">
    <property type="entry name" value="AP_beta"/>
</dbReference>
<name>A0A1X2HWH8_SYNRA</name>
<feature type="compositionally biased region" description="Acidic residues" evidence="6">
    <location>
        <begin position="751"/>
        <end position="810"/>
    </location>
</feature>
<dbReference type="GO" id="GO:0016192">
    <property type="term" value="P:vesicle-mediated transport"/>
    <property type="evidence" value="ECO:0007669"/>
    <property type="project" value="InterPro"/>
</dbReference>
<comment type="similarity">
    <text evidence="2">Belongs to the adaptor complexes large subunit family.</text>
</comment>
<keyword evidence="5" id="KW-0472">Membrane</keyword>
<dbReference type="GO" id="GO:0012505">
    <property type="term" value="C:endomembrane system"/>
    <property type="evidence" value="ECO:0007669"/>
    <property type="project" value="UniProtKB-SubCell"/>
</dbReference>
<keyword evidence="3" id="KW-0813">Transport</keyword>
<evidence type="ECO:0000256" key="2">
    <source>
        <dbReference type="ARBA" id="ARBA00006613"/>
    </source>
</evidence>
<evidence type="ECO:0000256" key="1">
    <source>
        <dbReference type="ARBA" id="ARBA00004308"/>
    </source>
</evidence>
<evidence type="ECO:0000256" key="5">
    <source>
        <dbReference type="ARBA" id="ARBA00023136"/>
    </source>
</evidence>
<dbReference type="PIRSF" id="PIRSF037096">
    <property type="entry name" value="AP3_complex_beta"/>
    <property type="match status" value="1"/>
</dbReference>
<comment type="subcellular location">
    <subcellularLocation>
        <location evidence="1">Endomembrane system</location>
    </subcellularLocation>
</comment>
<evidence type="ECO:0000256" key="3">
    <source>
        <dbReference type="ARBA" id="ARBA00022448"/>
    </source>
</evidence>
<dbReference type="InterPro" id="IPR002553">
    <property type="entry name" value="Clathrin/coatomer_adapt-like_N"/>
</dbReference>
<dbReference type="FunCoup" id="A0A1X2HWH8">
    <property type="interactions" value="347"/>
</dbReference>